<dbReference type="Proteomes" id="UP000467840">
    <property type="component" value="Chromosome 10"/>
</dbReference>
<evidence type="ECO:0000256" key="4">
    <source>
        <dbReference type="ARBA" id="ARBA00022614"/>
    </source>
</evidence>
<dbReference type="InterPro" id="IPR046956">
    <property type="entry name" value="RLP23-like"/>
</dbReference>
<dbReference type="PANTHER" id="PTHR48063">
    <property type="entry name" value="LRR RECEPTOR-LIKE KINASE"/>
    <property type="match status" value="1"/>
</dbReference>
<evidence type="ECO:0000256" key="10">
    <source>
        <dbReference type="ARBA" id="ARBA00023170"/>
    </source>
</evidence>
<organism evidence="14 15">
    <name type="scientific">Hevea brasiliensis</name>
    <name type="common">Para rubber tree</name>
    <name type="synonym">Siphonia brasiliensis</name>
    <dbReference type="NCBI Taxonomy" id="3981"/>
    <lineage>
        <taxon>Eukaryota</taxon>
        <taxon>Viridiplantae</taxon>
        <taxon>Streptophyta</taxon>
        <taxon>Embryophyta</taxon>
        <taxon>Tracheophyta</taxon>
        <taxon>Spermatophyta</taxon>
        <taxon>Magnoliopsida</taxon>
        <taxon>eudicotyledons</taxon>
        <taxon>Gunneridae</taxon>
        <taxon>Pentapetalae</taxon>
        <taxon>rosids</taxon>
        <taxon>fabids</taxon>
        <taxon>Malpighiales</taxon>
        <taxon>Euphorbiaceae</taxon>
        <taxon>Crotonoideae</taxon>
        <taxon>Micrandreae</taxon>
        <taxon>Hevea</taxon>
    </lineage>
</organism>
<dbReference type="Gene3D" id="3.80.10.10">
    <property type="entry name" value="Ribonuclease Inhibitor"/>
    <property type="match status" value="3"/>
</dbReference>
<keyword evidence="10" id="KW-0675">Receptor</keyword>
<evidence type="ECO:0000313" key="14">
    <source>
        <dbReference type="EMBL" id="KAF2319768.1"/>
    </source>
</evidence>
<dbReference type="FunFam" id="3.80.10.10:FF:000649">
    <property type="entry name" value="Leucine Rich Repeat family protein"/>
    <property type="match status" value="1"/>
</dbReference>
<dbReference type="SUPFAM" id="SSF52047">
    <property type="entry name" value="RNI-like"/>
    <property type="match status" value="1"/>
</dbReference>
<sequence>MVTSESSSGVQALNVHCRESEQKALLMLKDGFHTSLDRFSSWVPEQDCCKWKGVGCNNETGNVISLDLHSPDPSELLQGELMDSLVHLPYLSHLDLSHNDFYQTLIPEFIGSLSNLKYLNLSHANFRGTIPYHLGNLSSLQTLDLSNNQSALRASSLDWLSGLSSLKVLDLSTVYLGDVVNWLDAVNMLSSLVELRLVSCQLHSLPQSLPSLNFSSLEVLDLSYNGFYHSEIPNWLVEVSHSLSLLNLTTCSLQGSIPHTIVNFTSLVVLDFSFNHLKGTIPHGFGNMMTSLAILDLSSNDLEGPLPATLGPIPLCIDNFLPMAEKEVENVKEDYSIYTNDELKRRMWKSRGRSEKQERAVLCYLLLPSLLRIGIGKLRFSSVSIALAHLEQCKLDFYGLGDCSLTLTCPKIELLEIQGCSWIRVRETNCLNKLSISNNTGRVYIVDFGKLAALDFLSIRGVQWCWDAISKMLQWASEVKHPYMKVEFTGDFDTLQPFPQIDFVDFFNSHPKLQEFDIHGAMFAALCHRNSLKNEEVVVTVRSPLNAEQKMNTLESLLKYGKSIKSMVIRILQMKSNDSSADDFFDDICRMESLPDKIVQCILSHVKKAKDVALCTCVSRRWKDSLPYIKSLYFPRNSFDNHTGIDHPDGIVFKMISSIFQLEELVVYSPFSSTGLASWLLLAGSSLKHLELRMDNLAEYQTCVESPSKLDCISAAKNLESLKLWGVLMINSPMWNSFPKLQNLEIIGARLEDPALCAALQACPNLKNLLLLGCEGTRSVSIALPHLEKCKLDFYGLGDCSLTVTCPKIELLETQGCSWIRVPETNFLKKLSISNNAGRVYMVDFGKLAALDFLSIRGVQWCWDAISKMLQWASEVKHLYMKVEFTGDFDTLLEPFPEIDIVHFFNSHPKLQEFDIHGAMFAAFCHRNSLKNVESGFVIPCLEKVAVTIRSPLNAEQKMSTLESLLKYGKSIKSMVLRTAQMKSNQSNADDFYDDICTFQRMNSEIVRIE</sequence>
<keyword evidence="7" id="KW-0677">Repeat</keyword>
<dbReference type="InterPro" id="IPR013210">
    <property type="entry name" value="LRR_N_plant-typ"/>
</dbReference>
<evidence type="ECO:0000256" key="1">
    <source>
        <dbReference type="ARBA" id="ARBA00004251"/>
    </source>
</evidence>
<evidence type="ECO:0000256" key="2">
    <source>
        <dbReference type="ARBA" id="ARBA00009592"/>
    </source>
</evidence>
<protein>
    <submittedName>
        <fullName evidence="14">Uncharacterized protein</fullName>
    </submittedName>
</protein>
<evidence type="ECO:0000259" key="13">
    <source>
        <dbReference type="Pfam" id="PF24758"/>
    </source>
</evidence>
<evidence type="ECO:0000256" key="3">
    <source>
        <dbReference type="ARBA" id="ARBA00022475"/>
    </source>
</evidence>
<dbReference type="PANTHER" id="PTHR48063:SF103">
    <property type="entry name" value="LEUCINE-RICH RECEPTOR-LIKE KINASE FAMILY PROTEIN"/>
    <property type="match status" value="1"/>
</dbReference>
<keyword evidence="3" id="KW-1003">Cell membrane</keyword>
<dbReference type="InterPro" id="IPR003591">
    <property type="entry name" value="Leu-rich_rpt_typical-subtyp"/>
</dbReference>
<dbReference type="SUPFAM" id="SSF81383">
    <property type="entry name" value="F-box domain"/>
    <property type="match status" value="1"/>
</dbReference>
<evidence type="ECO:0000313" key="15">
    <source>
        <dbReference type="Proteomes" id="UP000467840"/>
    </source>
</evidence>
<reference evidence="14 15" key="1">
    <citation type="journal article" date="2020" name="Mol. Plant">
        <title>The Chromosome-Based Rubber Tree Genome Provides New Insights into Spurge Genome Evolution and Rubber Biosynthesis.</title>
        <authorList>
            <person name="Liu J."/>
            <person name="Shi C."/>
            <person name="Shi C.C."/>
            <person name="Li W."/>
            <person name="Zhang Q.J."/>
            <person name="Zhang Y."/>
            <person name="Li K."/>
            <person name="Lu H.F."/>
            <person name="Shi C."/>
            <person name="Zhu S.T."/>
            <person name="Xiao Z.Y."/>
            <person name="Nan H."/>
            <person name="Yue Y."/>
            <person name="Zhu X.G."/>
            <person name="Wu Y."/>
            <person name="Hong X.N."/>
            <person name="Fan G.Y."/>
            <person name="Tong Y."/>
            <person name="Zhang D."/>
            <person name="Mao C.L."/>
            <person name="Liu Y.L."/>
            <person name="Hao S.J."/>
            <person name="Liu W.Q."/>
            <person name="Lv M.Q."/>
            <person name="Zhang H.B."/>
            <person name="Liu Y."/>
            <person name="Hu-Tang G.R."/>
            <person name="Wang J.P."/>
            <person name="Wang J.H."/>
            <person name="Sun Y.H."/>
            <person name="Ni S.B."/>
            <person name="Chen W.B."/>
            <person name="Zhang X.C."/>
            <person name="Jiao Y.N."/>
            <person name="Eichler E.E."/>
            <person name="Li G.H."/>
            <person name="Liu X."/>
            <person name="Gao L.Z."/>
        </authorList>
    </citation>
    <scope>NUCLEOTIDE SEQUENCE [LARGE SCALE GENOMIC DNA]</scope>
    <source>
        <strain evidence="15">cv. GT1</strain>
        <tissue evidence="14">Leaf</tissue>
    </source>
</reference>
<accession>A0A6A6N5F8</accession>
<keyword evidence="15" id="KW-1185">Reference proteome</keyword>
<name>A0A6A6N5F8_HEVBR</name>
<comment type="similarity">
    <text evidence="2">Belongs to the RLP family.</text>
</comment>
<dbReference type="Pfam" id="PF13855">
    <property type="entry name" value="LRR_8"/>
    <property type="match status" value="1"/>
</dbReference>
<keyword evidence="8" id="KW-1133">Transmembrane helix</keyword>
<feature type="domain" description="F-box/LRR-repeat protein 15/At3g58940/PEG3-like LRR" evidence="13">
    <location>
        <begin position="679"/>
        <end position="795"/>
    </location>
</feature>
<dbReference type="Pfam" id="PF24758">
    <property type="entry name" value="LRR_At5g56370"/>
    <property type="match status" value="1"/>
</dbReference>
<evidence type="ECO:0000256" key="7">
    <source>
        <dbReference type="ARBA" id="ARBA00022737"/>
    </source>
</evidence>
<dbReference type="AlphaFoldDB" id="A0A6A6N5F8"/>
<dbReference type="InterPro" id="IPR055411">
    <property type="entry name" value="LRR_FXL15/At3g58940/PEG3-like"/>
</dbReference>
<dbReference type="InterPro" id="IPR036047">
    <property type="entry name" value="F-box-like_dom_sf"/>
</dbReference>
<keyword evidence="11" id="KW-0325">Glycoprotein</keyword>
<dbReference type="SMART" id="SM00369">
    <property type="entry name" value="LRR_TYP"/>
    <property type="match status" value="6"/>
</dbReference>
<keyword evidence="5" id="KW-0812">Transmembrane</keyword>
<comment type="subcellular location">
    <subcellularLocation>
        <location evidence="1">Cell membrane</location>
        <topology evidence="1">Single-pass type I membrane protein</topology>
    </subcellularLocation>
</comment>
<dbReference type="SUPFAM" id="SSF52058">
    <property type="entry name" value="L domain-like"/>
    <property type="match status" value="1"/>
</dbReference>
<dbReference type="Pfam" id="PF08263">
    <property type="entry name" value="LRRNT_2"/>
    <property type="match status" value="1"/>
</dbReference>
<dbReference type="InterPro" id="IPR032675">
    <property type="entry name" value="LRR_dom_sf"/>
</dbReference>
<evidence type="ECO:0000256" key="9">
    <source>
        <dbReference type="ARBA" id="ARBA00023136"/>
    </source>
</evidence>
<keyword evidence="4" id="KW-0433">Leucine-rich repeat</keyword>
<dbReference type="EMBL" id="JAAGAX010000003">
    <property type="protein sequence ID" value="KAF2319768.1"/>
    <property type="molecule type" value="Genomic_DNA"/>
</dbReference>
<gene>
    <name evidence="14" type="ORF">GH714_018655</name>
</gene>
<comment type="caution">
    <text evidence="14">The sequence shown here is derived from an EMBL/GenBank/DDBJ whole genome shotgun (WGS) entry which is preliminary data.</text>
</comment>
<keyword evidence="9" id="KW-0472">Membrane</keyword>
<proteinExistence type="inferred from homology"/>
<evidence type="ECO:0000256" key="6">
    <source>
        <dbReference type="ARBA" id="ARBA00022729"/>
    </source>
</evidence>
<evidence type="ECO:0000256" key="5">
    <source>
        <dbReference type="ARBA" id="ARBA00022692"/>
    </source>
</evidence>
<keyword evidence="6" id="KW-0732">Signal</keyword>
<dbReference type="InterPro" id="IPR001611">
    <property type="entry name" value="Leu-rich_rpt"/>
</dbReference>
<dbReference type="Pfam" id="PF00560">
    <property type="entry name" value="LRR_1"/>
    <property type="match status" value="2"/>
</dbReference>
<evidence type="ECO:0000256" key="11">
    <source>
        <dbReference type="ARBA" id="ARBA00023180"/>
    </source>
</evidence>
<feature type="domain" description="Leucine-rich repeat-containing N-terminal plant-type" evidence="12">
    <location>
        <begin position="20"/>
        <end position="57"/>
    </location>
</feature>
<dbReference type="GO" id="GO:0005886">
    <property type="term" value="C:plasma membrane"/>
    <property type="evidence" value="ECO:0007669"/>
    <property type="project" value="UniProtKB-SubCell"/>
</dbReference>
<evidence type="ECO:0000259" key="12">
    <source>
        <dbReference type="Pfam" id="PF08263"/>
    </source>
</evidence>
<evidence type="ECO:0000256" key="8">
    <source>
        <dbReference type="ARBA" id="ARBA00022989"/>
    </source>
</evidence>